<dbReference type="Proteomes" id="UP001066276">
    <property type="component" value="Chromosome 6"/>
</dbReference>
<dbReference type="AlphaFoldDB" id="A0AAV7QWT3"/>
<reference evidence="2" key="1">
    <citation type="journal article" date="2022" name="bioRxiv">
        <title>Sequencing and chromosome-scale assembly of the giantPleurodeles waltlgenome.</title>
        <authorList>
            <person name="Brown T."/>
            <person name="Elewa A."/>
            <person name="Iarovenko S."/>
            <person name="Subramanian E."/>
            <person name="Araus A.J."/>
            <person name="Petzold A."/>
            <person name="Susuki M."/>
            <person name="Suzuki K.-i.T."/>
            <person name="Hayashi T."/>
            <person name="Toyoda A."/>
            <person name="Oliveira C."/>
            <person name="Osipova E."/>
            <person name="Leigh N.D."/>
            <person name="Simon A."/>
            <person name="Yun M.H."/>
        </authorList>
    </citation>
    <scope>NUCLEOTIDE SEQUENCE</scope>
    <source>
        <strain evidence="2">20211129_DDA</strain>
        <tissue evidence="2">Liver</tissue>
    </source>
</reference>
<accession>A0AAV7QWT3</accession>
<dbReference type="EMBL" id="JANPWB010000010">
    <property type="protein sequence ID" value="KAJ1143897.1"/>
    <property type="molecule type" value="Genomic_DNA"/>
</dbReference>
<gene>
    <name evidence="2" type="ORF">NDU88_010199</name>
</gene>
<keyword evidence="3" id="KW-1185">Reference proteome</keyword>
<evidence type="ECO:0000313" key="3">
    <source>
        <dbReference type="Proteomes" id="UP001066276"/>
    </source>
</evidence>
<name>A0AAV7QWT3_PLEWA</name>
<sequence>MQGGAALLETPSVDDDGPLKPGVKLTHYRHACLSGHRQPHGAAATRRVVPLLMNLHAEGRRDEEETMMVAT</sequence>
<evidence type="ECO:0000256" key="1">
    <source>
        <dbReference type="SAM" id="MobiDB-lite"/>
    </source>
</evidence>
<organism evidence="2 3">
    <name type="scientific">Pleurodeles waltl</name>
    <name type="common">Iberian ribbed newt</name>
    <dbReference type="NCBI Taxonomy" id="8319"/>
    <lineage>
        <taxon>Eukaryota</taxon>
        <taxon>Metazoa</taxon>
        <taxon>Chordata</taxon>
        <taxon>Craniata</taxon>
        <taxon>Vertebrata</taxon>
        <taxon>Euteleostomi</taxon>
        <taxon>Amphibia</taxon>
        <taxon>Batrachia</taxon>
        <taxon>Caudata</taxon>
        <taxon>Salamandroidea</taxon>
        <taxon>Salamandridae</taxon>
        <taxon>Pleurodelinae</taxon>
        <taxon>Pleurodeles</taxon>
    </lineage>
</organism>
<comment type="caution">
    <text evidence="2">The sequence shown here is derived from an EMBL/GenBank/DDBJ whole genome shotgun (WGS) entry which is preliminary data.</text>
</comment>
<protein>
    <submittedName>
        <fullName evidence="2">Uncharacterized protein</fullName>
    </submittedName>
</protein>
<feature type="region of interest" description="Disordered" evidence="1">
    <location>
        <begin position="1"/>
        <end position="20"/>
    </location>
</feature>
<evidence type="ECO:0000313" key="2">
    <source>
        <dbReference type="EMBL" id="KAJ1143897.1"/>
    </source>
</evidence>
<proteinExistence type="predicted"/>